<evidence type="ECO:0000313" key="1">
    <source>
        <dbReference type="EMBL" id="KPV44287.1"/>
    </source>
</evidence>
<name>A0A0P9EYT8_9BACL</name>
<gene>
    <name evidence="1" type="ORF">AN477_08030</name>
</gene>
<dbReference type="STRING" id="471514.AN477_08030"/>
<dbReference type="PATRIC" id="fig|471514.4.peg.1903"/>
<dbReference type="EMBL" id="LJCO01000038">
    <property type="protein sequence ID" value="KPV44287.1"/>
    <property type="molecule type" value="Genomic_DNA"/>
</dbReference>
<dbReference type="Proteomes" id="UP000050482">
    <property type="component" value="Unassembled WGS sequence"/>
</dbReference>
<sequence>MDFQQRLRDGALDVDKEDLIGVLTLRFGGVPKDIEEAIRTITDGVQLERLILVAANVPTFERFVEELREGNRAFRMVGDGFNPLSK</sequence>
<reference evidence="1 2" key="1">
    <citation type="submission" date="2015-09" db="EMBL/GenBank/DDBJ databases">
        <title>Draft genome sequence of Alicyclobacillus ferrooxydans DSM 22381.</title>
        <authorList>
            <person name="Hemp J."/>
        </authorList>
    </citation>
    <scope>NUCLEOTIDE SEQUENCE [LARGE SCALE GENOMIC DNA]</scope>
    <source>
        <strain evidence="1 2">TC-34</strain>
    </source>
</reference>
<keyword evidence="2" id="KW-1185">Reference proteome</keyword>
<comment type="caution">
    <text evidence="1">The sequence shown here is derived from an EMBL/GenBank/DDBJ whole genome shotgun (WGS) entry which is preliminary data.</text>
</comment>
<evidence type="ECO:0000313" key="2">
    <source>
        <dbReference type="Proteomes" id="UP000050482"/>
    </source>
</evidence>
<organism evidence="1 2">
    <name type="scientific">Alicyclobacillus ferrooxydans</name>
    <dbReference type="NCBI Taxonomy" id="471514"/>
    <lineage>
        <taxon>Bacteria</taxon>
        <taxon>Bacillati</taxon>
        <taxon>Bacillota</taxon>
        <taxon>Bacilli</taxon>
        <taxon>Bacillales</taxon>
        <taxon>Alicyclobacillaceae</taxon>
        <taxon>Alicyclobacillus</taxon>
    </lineage>
</organism>
<proteinExistence type="predicted"/>
<dbReference type="AlphaFoldDB" id="A0A0P9EYT8"/>
<accession>A0A0P9EYT8</accession>
<dbReference type="OrthoDB" id="2382411at2"/>
<protein>
    <submittedName>
        <fullName evidence="1">Uncharacterized protein</fullName>
    </submittedName>
</protein>